<evidence type="ECO:0000313" key="2">
    <source>
        <dbReference type="Proteomes" id="UP000734854"/>
    </source>
</evidence>
<organism evidence="1 2">
    <name type="scientific">Zingiber officinale</name>
    <name type="common">Ginger</name>
    <name type="synonym">Amomum zingiber</name>
    <dbReference type="NCBI Taxonomy" id="94328"/>
    <lineage>
        <taxon>Eukaryota</taxon>
        <taxon>Viridiplantae</taxon>
        <taxon>Streptophyta</taxon>
        <taxon>Embryophyta</taxon>
        <taxon>Tracheophyta</taxon>
        <taxon>Spermatophyta</taxon>
        <taxon>Magnoliopsida</taxon>
        <taxon>Liliopsida</taxon>
        <taxon>Zingiberales</taxon>
        <taxon>Zingiberaceae</taxon>
        <taxon>Zingiber</taxon>
    </lineage>
</organism>
<proteinExistence type="predicted"/>
<dbReference type="InterPro" id="IPR009072">
    <property type="entry name" value="Histone-fold"/>
</dbReference>
<accession>A0A8J5F1K6</accession>
<dbReference type="EMBL" id="JACMSC010000017">
    <property type="protein sequence ID" value="KAG6479932.1"/>
    <property type="molecule type" value="Genomic_DNA"/>
</dbReference>
<keyword evidence="2" id="KW-1185">Reference proteome</keyword>
<protein>
    <submittedName>
        <fullName evidence="1">Uncharacterized protein</fullName>
    </submittedName>
</protein>
<evidence type="ECO:0000313" key="1">
    <source>
        <dbReference type="EMBL" id="KAG6479932.1"/>
    </source>
</evidence>
<sequence length="70" mass="7807">MRSCSLKKSVDQALNSATMFGSGMGNLIYEETCDILKIFLKNVIPNTVTYTAMGIVYTLKRKGRTYIFCG</sequence>
<reference evidence="1 2" key="1">
    <citation type="submission" date="2020-08" db="EMBL/GenBank/DDBJ databases">
        <title>Plant Genome Project.</title>
        <authorList>
            <person name="Zhang R.-G."/>
        </authorList>
    </citation>
    <scope>NUCLEOTIDE SEQUENCE [LARGE SCALE GENOMIC DNA]</scope>
    <source>
        <tissue evidence="1">Rhizome</tissue>
    </source>
</reference>
<name>A0A8J5F1K6_ZINOF</name>
<comment type="caution">
    <text evidence="1">The sequence shown here is derived from an EMBL/GenBank/DDBJ whole genome shotgun (WGS) entry which is preliminary data.</text>
</comment>
<dbReference type="GO" id="GO:0046982">
    <property type="term" value="F:protein heterodimerization activity"/>
    <property type="evidence" value="ECO:0007669"/>
    <property type="project" value="InterPro"/>
</dbReference>
<dbReference type="Gene3D" id="1.10.20.10">
    <property type="entry name" value="Histone, subunit A"/>
    <property type="match status" value="1"/>
</dbReference>
<gene>
    <name evidence="1" type="ORF">ZIOFF_063408</name>
</gene>
<dbReference type="Proteomes" id="UP000734854">
    <property type="component" value="Unassembled WGS sequence"/>
</dbReference>
<dbReference type="AlphaFoldDB" id="A0A8J5F1K6"/>